<feature type="compositionally biased region" description="Pro residues" evidence="5">
    <location>
        <begin position="1213"/>
        <end position="1222"/>
    </location>
</feature>
<feature type="compositionally biased region" description="Polar residues" evidence="5">
    <location>
        <begin position="89"/>
        <end position="99"/>
    </location>
</feature>
<feature type="compositionally biased region" description="Polar residues" evidence="5">
    <location>
        <begin position="1193"/>
        <end position="1202"/>
    </location>
</feature>
<feature type="region of interest" description="Disordered" evidence="5">
    <location>
        <begin position="39"/>
        <end position="395"/>
    </location>
</feature>
<feature type="compositionally biased region" description="Polar residues" evidence="5">
    <location>
        <begin position="311"/>
        <end position="338"/>
    </location>
</feature>
<feature type="compositionally biased region" description="Basic and acidic residues" evidence="5">
    <location>
        <begin position="200"/>
        <end position="210"/>
    </location>
</feature>
<feature type="compositionally biased region" description="Polar residues" evidence="5">
    <location>
        <begin position="45"/>
        <end position="62"/>
    </location>
</feature>
<feature type="compositionally biased region" description="Polar residues" evidence="5">
    <location>
        <begin position="1139"/>
        <end position="1150"/>
    </location>
</feature>
<feature type="region of interest" description="Disordered" evidence="5">
    <location>
        <begin position="1035"/>
        <end position="1054"/>
    </location>
</feature>
<feature type="compositionally biased region" description="Polar residues" evidence="5">
    <location>
        <begin position="1035"/>
        <end position="1049"/>
    </location>
</feature>
<feature type="compositionally biased region" description="Polar residues" evidence="5">
    <location>
        <begin position="491"/>
        <end position="509"/>
    </location>
</feature>
<evidence type="ECO:0000259" key="6">
    <source>
        <dbReference type="PROSITE" id="PS50089"/>
    </source>
</evidence>
<evidence type="ECO:0000256" key="5">
    <source>
        <dbReference type="SAM" id="MobiDB-lite"/>
    </source>
</evidence>
<feature type="compositionally biased region" description="Polar residues" evidence="5">
    <location>
        <begin position="179"/>
        <end position="192"/>
    </location>
</feature>
<keyword evidence="8" id="KW-1185">Reference proteome</keyword>
<dbReference type="PROSITE" id="PS50089">
    <property type="entry name" value="ZF_RING_2"/>
    <property type="match status" value="1"/>
</dbReference>
<feature type="region of interest" description="Disordered" evidence="5">
    <location>
        <begin position="855"/>
        <end position="886"/>
    </location>
</feature>
<dbReference type="SMART" id="SM00184">
    <property type="entry name" value="RING"/>
    <property type="match status" value="4"/>
</dbReference>
<dbReference type="OrthoDB" id="327406at2759"/>
<feature type="compositionally biased region" description="Polar residues" evidence="5">
    <location>
        <begin position="556"/>
        <end position="580"/>
    </location>
</feature>
<organism evidence="7 8">
    <name type="scientific">Stentor coeruleus</name>
    <dbReference type="NCBI Taxonomy" id="5963"/>
    <lineage>
        <taxon>Eukaryota</taxon>
        <taxon>Sar</taxon>
        <taxon>Alveolata</taxon>
        <taxon>Ciliophora</taxon>
        <taxon>Postciliodesmatophora</taxon>
        <taxon>Heterotrichea</taxon>
        <taxon>Heterotrichida</taxon>
        <taxon>Stentoridae</taxon>
        <taxon>Stentor</taxon>
    </lineage>
</organism>
<feature type="compositionally biased region" description="Basic and acidic residues" evidence="5">
    <location>
        <begin position="1111"/>
        <end position="1134"/>
    </location>
</feature>
<protein>
    <recommendedName>
        <fullName evidence="6">RING-type domain-containing protein</fullName>
    </recommendedName>
</protein>
<dbReference type="InterPro" id="IPR001841">
    <property type="entry name" value="Znf_RING"/>
</dbReference>
<feature type="compositionally biased region" description="Basic and acidic residues" evidence="5">
    <location>
        <begin position="233"/>
        <end position="242"/>
    </location>
</feature>
<feature type="compositionally biased region" description="Polar residues" evidence="5">
    <location>
        <begin position="446"/>
        <end position="457"/>
    </location>
</feature>
<proteinExistence type="predicted"/>
<dbReference type="Proteomes" id="UP000187209">
    <property type="component" value="Unassembled WGS sequence"/>
</dbReference>
<reference evidence="7 8" key="1">
    <citation type="submission" date="2016-11" db="EMBL/GenBank/DDBJ databases">
        <title>The macronuclear genome of Stentor coeruleus: a giant cell with tiny introns.</title>
        <authorList>
            <person name="Slabodnick M."/>
            <person name="Ruby J.G."/>
            <person name="Reiff S.B."/>
            <person name="Swart E.C."/>
            <person name="Gosai S."/>
            <person name="Prabakaran S."/>
            <person name="Witkowska E."/>
            <person name="Larue G.E."/>
            <person name="Fisher S."/>
            <person name="Freeman R.M."/>
            <person name="Gunawardena J."/>
            <person name="Chu W."/>
            <person name="Stover N.A."/>
            <person name="Gregory B.D."/>
            <person name="Nowacki M."/>
            <person name="Derisi J."/>
            <person name="Roy S.W."/>
            <person name="Marshall W.F."/>
            <person name="Sood P."/>
        </authorList>
    </citation>
    <scope>NUCLEOTIDE SEQUENCE [LARGE SCALE GENOMIC DNA]</scope>
    <source>
        <strain evidence="7">WM001</strain>
    </source>
</reference>
<accession>A0A1R2CTC1</accession>
<feature type="compositionally biased region" description="Basic and acidic residues" evidence="5">
    <location>
        <begin position="100"/>
        <end position="114"/>
    </location>
</feature>
<sequence length="1573" mass="174031">MDSEEYLEIKPTITGPKGHNKRIIDTGVLSTNPIHKIIPGKEKSISNPTDKSLVSESKSSEQVPEPFRVKPLDIQEKDNPIGPKIISTGLESAKSQDVSSQKKPEDHDKIHKDFSPIIPDKSSQNKTDNLTGPQSKMPGFVAPQSGSNIKSPFLIGENKGSNPPFAPFQAPRQEPILNPNPQQTGILNNSKPVFQPGPKGPDDLQNKPKVEIPFTSQQTFTPNAPFLKPQPMKSEEKTDTNLKSEVPVPNIIGKTGQGIAGPSFQSAKSSEETKKSFPAFQPISSTKPNDPFAKFNPTVLNPNLPNPQNPIKSQSQGPKPFSIPSNPIGLQSGPLKTSETVEKKPTNLSEIPKNPSIPIILQNQQPKQGPFISNPASTPFIPSKNQELKPSPVINNPINLPFGYTKTSETTEKPIIIPTKPSEISSSKTPVPESQFPAPKNPVPFISNSTQINLSKTQEQKPLPPNFIPKKISESTENPPIVPTKPLNIFSPKNPNLENPFPGQTQQPKQEPFISNPISNPFNTSKPQEIKETTTPGPINKPDFFLNKTTPKENPGPSQFLPQTQLKSPSAIFTPQNQQGLPFGKPNSDIKNPPDLFSSKPSDETQLKNTPLQFKGPNIFNPSQIPNNNPNLPGFLNKTNQTVTPNPPFKIPINPNQKSATETLKIPEDGIIKSTPQENQNFISKNQSQIPFNLIPQGLKPGSVSSDATTKPFIPIKTPENIIKPFQKNDKTPIGNESINPFGGGNKDTDTKTQIPLNLIKQVSKNEDTVSGSSGFPFLVGKNTETSKNIDLNKTKVPENEVGEISNENIVPKEVKDTIKVPQIPFGQQPQGFKPGTGFPPSNFPGLIKVPEPNQKPLPNFVGPSGTEISDKLPGSNPDASKPQNQTKVQFPINPTSQKNILGQNFTPDNPEKNIVKDPPFIQVPKDLSLKPQFPINPQSQTFIPKPNPVIPFITTKNPEPIQKSFINTLKPSDQDFPKDPKVEISGIPKLENKDQKVEISGIPKLETKDPFKINPSIAMQSQTPKLTTTFNNESINIKSTPPQNTNQGVFPGFIKKNEEDTSKTQPIEKSSGFAPSQQSKPDIKAFIPQVSKSDQSSKEFNKIPISEPGKNFEPDHKTIEGKTVKIPEQEIKPENPMPNFNQIPISKPQNPLPPTLAPNPKSSISLTPQFPSEPASSQFPELKFQPVPLNPQKPSFNTSQIPLQNPQKVPQNPNPTQPPLKAPNLANIEKPIFEPKKHSQSTSSNFIRHNPITQVQCKTPIAIPSIKKLPKKINQDSIPDKLNFISILLTIINPEKSPQVKDQIFALCPNIKDEYPDIYDLIIKKLSSVCFCNLCQNGQSDFEFKCGHKFCEQCATYKLINLTPKISIPTLGCPICYNPVSYQNLERIFPKNQHDLRYDLESRLVKEALEKANVQCKKCAKDRGFDMFISESCMHMCKECIATSIRWQVLTCEYCDYPFQAIEDLRNNTITCDGCKHKVYYIGDYVKKINDGHFLCSECLKNTLKTSSCAYCSKSLTHQEIIEIDNFLFDYCAKCGNEYGITSFKILQCCKNHICDDCFYKIGPCSLCINTI</sequence>
<feature type="compositionally biased region" description="Polar residues" evidence="5">
    <location>
        <begin position="1161"/>
        <end position="1180"/>
    </location>
</feature>
<dbReference type="InterPro" id="IPR017907">
    <property type="entry name" value="Znf_RING_CS"/>
</dbReference>
<dbReference type="PROSITE" id="PS00518">
    <property type="entry name" value="ZF_RING_1"/>
    <property type="match status" value="1"/>
</dbReference>
<feature type="compositionally biased region" description="Basic and acidic residues" evidence="5">
    <location>
        <begin position="67"/>
        <end position="79"/>
    </location>
</feature>
<comment type="caution">
    <text evidence="7">The sequence shown here is derived from an EMBL/GenBank/DDBJ whole genome shotgun (WGS) entry which is preliminary data.</text>
</comment>
<evidence type="ECO:0000256" key="4">
    <source>
        <dbReference type="PROSITE-ProRule" id="PRU00175"/>
    </source>
</evidence>
<feature type="compositionally biased region" description="Polar residues" evidence="5">
    <location>
        <begin position="1064"/>
        <end position="1081"/>
    </location>
</feature>
<feature type="compositionally biased region" description="Polar residues" evidence="5">
    <location>
        <begin position="516"/>
        <end position="537"/>
    </location>
</feature>
<evidence type="ECO:0000313" key="7">
    <source>
        <dbReference type="EMBL" id="OMJ92257.1"/>
    </source>
</evidence>
<dbReference type="GO" id="GO:0008270">
    <property type="term" value="F:zinc ion binding"/>
    <property type="evidence" value="ECO:0007669"/>
    <property type="project" value="UniProtKB-KW"/>
</dbReference>
<name>A0A1R2CTC1_9CILI</name>
<feature type="region of interest" description="Disordered" evidence="5">
    <location>
        <begin position="970"/>
        <end position="990"/>
    </location>
</feature>
<feature type="region of interest" description="Disordered" evidence="5">
    <location>
        <begin position="1060"/>
        <end position="1224"/>
    </location>
</feature>
<dbReference type="EMBL" id="MPUH01000065">
    <property type="protein sequence ID" value="OMJ92257.1"/>
    <property type="molecule type" value="Genomic_DNA"/>
</dbReference>
<keyword evidence="3" id="KW-0862">Zinc</keyword>
<feature type="region of interest" description="Disordered" evidence="5">
    <location>
        <begin position="411"/>
        <end position="616"/>
    </location>
</feature>
<gene>
    <name evidence="7" type="ORF">SteCoe_5027</name>
</gene>
<evidence type="ECO:0000256" key="2">
    <source>
        <dbReference type="ARBA" id="ARBA00022771"/>
    </source>
</evidence>
<feature type="compositionally biased region" description="Low complexity" evidence="5">
    <location>
        <begin position="1203"/>
        <end position="1212"/>
    </location>
</feature>
<evidence type="ECO:0000256" key="3">
    <source>
        <dbReference type="ARBA" id="ARBA00022833"/>
    </source>
</evidence>
<feature type="compositionally biased region" description="Basic and acidic residues" evidence="5">
    <location>
        <begin position="973"/>
        <end position="983"/>
    </location>
</feature>
<feature type="domain" description="RING-type" evidence="6">
    <location>
        <begin position="1333"/>
        <end position="1377"/>
    </location>
</feature>
<keyword evidence="1" id="KW-0479">Metal-binding</keyword>
<feature type="compositionally biased region" description="Polar residues" evidence="5">
    <location>
        <begin position="121"/>
        <end position="134"/>
    </location>
</feature>
<evidence type="ECO:0000313" key="8">
    <source>
        <dbReference type="Proteomes" id="UP000187209"/>
    </source>
</evidence>
<keyword evidence="2 4" id="KW-0863">Zinc-finger</keyword>
<evidence type="ECO:0000256" key="1">
    <source>
        <dbReference type="ARBA" id="ARBA00022723"/>
    </source>
</evidence>